<dbReference type="AlphaFoldDB" id="A0A7V8FZU9"/>
<evidence type="ECO:0000256" key="1">
    <source>
        <dbReference type="SAM" id="Phobius"/>
    </source>
</evidence>
<keyword evidence="1" id="KW-0472">Membrane</keyword>
<dbReference type="PIRSF" id="PIRSF018266">
    <property type="entry name" value="FecR"/>
    <property type="match status" value="1"/>
</dbReference>
<feature type="domain" description="FecR N-terminal" evidence="3">
    <location>
        <begin position="22"/>
        <end position="59"/>
    </location>
</feature>
<dbReference type="PANTHER" id="PTHR30273:SF2">
    <property type="entry name" value="PROTEIN FECR"/>
    <property type="match status" value="1"/>
</dbReference>
<feature type="domain" description="FecR protein" evidence="2">
    <location>
        <begin position="138"/>
        <end position="226"/>
    </location>
</feature>
<dbReference type="InterPro" id="IPR006860">
    <property type="entry name" value="FecR"/>
</dbReference>
<comment type="caution">
    <text evidence="4">The sequence shown here is derived from an EMBL/GenBank/DDBJ whole genome shotgun (WGS) entry which is preliminary data.</text>
</comment>
<dbReference type="InterPro" id="IPR012373">
    <property type="entry name" value="Ferrdict_sens_TM"/>
</dbReference>
<gene>
    <name evidence="4" type="primary">fecR_2</name>
    <name evidence="4" type="ORF">GAK35_00409</name>
</gene>
<reference evidence="5" key="1">
    <citation type="journal article" date="2020" name="MBio">
        <title>Horizontal gene transfer to a defensive symbiont with a reduced genome amongst a multipartite beetle microbiome.</title>
        <authorList>
            <person name="Waterworth S.C."/>
            <person name="Florez L.V."/>
            <person name="Rees E.R."/>
            <person name="Hertweck C."/>
            <person name="Kaltenpoth M."/>
            <person name="Kwan J.C."/>
        </authorList>
    </citation>
    <scope>NUCLEOTIDE SEQUENCE [LARGE SCALE GENOMIC DNA]</scope>
</reference>
<evidence type="ECO:0000259" key="2">
    <source>
        <dbReference type="Pfam" id="PF04773"/>
    </source>
</evidence>
<dbReference type="Gene3D" id="2.60.120.1440">
    <property type="match status" value="1"/>
</dbReference>
<dbReference type="Pfam" id="PF16220">
    <property type="entry name" value="DUF4880"/>
    <property type="match status" value="1"/>
</dbReference>
<evidence type="ECO:0000259" key="3">
    <source>
        <dbReference type="Pfam" id="PF16220"/>
    </source>
</evidence>
<evidence type="ECO:0000313" key="5">
    <source>
        <dbReference type="Proteomes" id="UP000462435"/>
    </source>
</evidence>
<dbReference type="GO" id="GO:0016989">
    <property type="term" value="F:sigma factor antagonist activity"/>
    <property type="evidence" value="ECO:0007669"/>
    <property type="project" value="TreeGrafter"/>
</dbReference>
<organism evidence="4 5">
    <name type="scientific">Herbaspirillum frisingense</name>
    <dbReference type="NCBI Taxonomy" id="92645"/>
    <lineage>
        <taxon>Bacteria</taxon>
        <taxon>Pseudomonadati</taxon>
        <taxon>Pseudomonadota</taxon>
        <taxon>Betaproteobacteria</taxon>
        <taxon>Burkholderiales</taxon>
        <taxon>Oxalobacteraceae</taxon>
        <taxon>Herbaspirillum</taxon>
    </lineage>
</organism>
<dbReference type="Proteomes" id="UP000462435">
    <property type="component" value="Unassembled WGS sequence"/>
</dbReference>
<keyword evidence="1" id="KW-0812">Transmembrane</keyword>
<dbReference type="InterPro" id="IPR019546">
    <property type="entry name" value="TAT_signal_bac_arc"/>
</dbReference>
<dbReference type="EMBL" id="WNDX01000007">
    <property type="protein sequence ID" value="KAF1047989.1"/>
    <property type="molecule type" value="Genomic_DNA"/>
</dbReference>
<dbReference type="NCBIfam" id="TIGR01409">
    <property type="entry name" value="TAT_signal_seq"/>
    <property type="match status" value="1"/>
</dbReference>
<proteinExistence type="predicted"/>
<protein>
    <submittedName>
        <fullName evidence="4">Protein FecR</fullName>
    </submittedName>
</protein>
<sequence length="338" mass="36398">MEEASAPQAAPRRPVEPDLEGQAREWVRLLASGQARREDARRLERWCAISPEHAQAFQREAGLWRQLGTAADQAGASDPELAAIRRAAAQVRLAPPRARLSRRAFIGGAVAASAAAVGVMLVHPPLALWPSLASLQADYRTDIGQQLQVALAPDVDLQLNTRSSVAVRTRQGATVGIDLIDGEVAVNTTRPFAVSVGNGLIDTAYSRFEVRRLNGEVCVTCMEGQVGVSVAGRRQVRAANEQLTYGGAGAPVLSRVDAQAQSDWQRGVINFRQAALADVVSEINRYRPGRLVLMADALLQKPVSGRFRIDEMDKAIGQIQRLFHLNATSLPGGIVILA</sequence>
<dbReference type="Pfam" id="PF04773">
    <property type="entry name" value="FecR"/>
    <property type="match status" value="1"/>
</dbReference>
<accession>A0A7V8FZU9</accession>
<dbReference type="PANTHER" id="PTHR30273">
    <property type="entry name" value="PERIPLASMIC SIGNAL SENSOR AND SIGMA FACTOR ACTIVATOR FECR-RELATED"/>
    <property type="match status" value="1"/>
</dbReference>
<evidence type="ECO:0000313" key="4">
    <source>
        <dbReference type="EMBL" id="KAF1047989.1"/>
    </source>
</evidence>
<feature type="transmembrane region" description="Helical" evidence="1">
    <location>
        <begin position="104"/>
        <end position="122"/>
    </location>
</feature>
<name>A0A7V8FZU9_9BURK</name>
<keyword evidence="1" id="KW-1133">Transmembrane helix</keyword>
<dbReference type="InterPro" id="IPR032623">
    <property type="entry name" value="FecR_N"/>
</dbReference>